<reference evidence="1" key="1">
    <citation type="submission" date="2020-02" db="EMBL/GenBank/DDBJ databases">
        <authorList>
            <person name="Shen X.-R."/>
            <person name="Zhang Y.-X."/>
        </authorList>
    </citation>
    <scope>NUCLEOTIDE SEQUENCE</scope>
    <source>
        <strain evidence="1">SYP-B3998</strain>
    </source>
</reference>
<evidence type="ECO:0000313" key="1">
    <source>
        <dbReference type="EMBL" id="NEW06857.1"/>
    </source>
</evidence>
<dbReference type="AlphaFoldDB" id="A0A6G3ZZM4"/>
<accession>A0A6G3ZZM4</accession>
<comment type="caution">
    <text evidence="1">The sequence shown here is derived from an EMBL/GenBank/DDBJ whole genome shotgun (WGS) entry which is preliminary data.</text>
</comment>
<dbReference type="EMBL" id="JAAIKC010000003">
    <property type="protein sequence ID" value="NEW06857.1"/>
    <property type="molecule type" value="Genomic_DNA"/>
</dbReference>
<dbReference type="RefSeq" id="WP_163946597.1">
    <property type="nucleotide sequence ID" value="NZ_JAAIKC010000003.1"/>
</dbReference>
<protein>
    <submittedName>
        <fullName evidence="1">Uncharacterized protein</fullName>
    </submittedName>
</protein>
<sequence length="200" mass="23639">MKSQQRTEIMNAGKFIEEYSSNQVKYISFQWNGKHANEMVDDNLDFRREIIKYLESINYHNINGELLRDLLIAESQYAKEAWGIYRHYNLLAENLIRQTGKLYLDDFLISASLSFDTYCSTLAVDLTDIDIDEYIIEIYERRAMIQKENMIKTYDMGIDIFLSYKAKQSKANDLVRQEINTSKPNILKNILRFIKKIFVS</sequence>
<organism evidence="1">
    <name type="scientific">Paenibacillus sp. SYP-B3998</name>
    <dbReference type="NCBI Taxonomy" id="2678564"/>
    <lineage>
        <taxon>Bacteria</taxon>
        <taxon>Bacillati</taxon>
        <taxon>Bacillota</taxon>
        <taxon>Bacilli</taxon>
        <taxon>Bacillales</taxon>
        <taxon>Paenibacillaceae</taxon>
        <taxon>Paenibacillus</taxon>
    </lineage>
</organism>
<gene>
    <name evidence="1" type="ORF">GK047_12660</name>
</gene>
<name>A0A6G3ZZM4_9BACL</name>
<proteinExistence type="predicted"/>